<evidence type="ECO:0000256" key="2">
    <source>
        <dbReference type="ARBA" id="ARBA00022737"/>
    </source>
</evidence>
<feature type="region of interest" description="Disordered" evidence="9">
    <location>
        <begin position="137"/>
        <end position="187"/>
    </location>
</feature>
<dbReference type="PANTHER" id="PTHR14043:SF2">
    <property type="entry name" value="HOMEOBOX PROTEIN CUT"/>
    <property type="match status" value="1"/>
</dbReference>
<reference evidence="11" key="1">
    <citation type="submission" date="2016-06" db="UniProtKB">
        <authorList>
            <consortium name="WormBaseParasite"/>
        </authorList>
    </citation>
    <scope>IDENTIFICATION</scope>
</reference>
<dbReference type="PROSITE" id="PS51042">
    <property type="entry name" value="CUT"/>
    <property type="match status" value="1"/>
</dbReference>
<keyword evidence="8" id="KW-0539">Nucleus</keyword>
<keyword evidence="2" id="KW-0677">Repeat</keyword>
<keyword evidence="6" id="KW-0371">Homeobox</keyword>
<feature type="compositionally biased region" description="Polar residues" evidence="9">
    <location>
        <begin position="137"/>
        <end position="153"/>
    </location>
</feature>
<keyword evidence="3" id="KW-0805">Transcription regulation</keyword>
<evidence type="ECO:0000256" key="1">
    <source>
        <dbReference type="ARBA" id="ARBA00004123"/>
    </source>
</evidence>
<keyword evidence="7" id="KW-0804">Transcription</keyword>
<accession>A0A183SKI2</accession>
<dbReference type="InterPro" id="IPR003350">
    <property type="entry name" value="CUT_dom"/>
</dbReference>
<dbReference type="InterPro" id="IPR010982">
    <property type="entry name" value="Lambda_DNA-bd_dom_sf"/>
</dbReference>
<dbReference type="PANTHER" id="PTHR14043">
    <property type="entry name" value="CCAAT DISPLACEMENT PROTEIN-RELATED"/>
    <property type="match status" value="1"/>
</dbReference>
<evidence type="ECO:0000256" key="8">
    <source>
        <dbReference type="ARBA" id="ARBA00023242"/>
    </source>
</evidence>
<dbReference type="Pfam" id="PF02376">
    <property type="entry name" value="CUT"/>
    <property type="match status" value="1"/>
</dbReference>
<dbReference type="AlphaFoldDB" id="A0A183SKI2"/>
<sequence>LTSPKTPIRSCLTVFALPLGEREAPVDTVPTEGNPSRNPADSIDLDPARIAAAVRKTLNRWGIGQRIFAQRVLNLSQGTVSELLSKPKSWSRLTEKGRSSYRRMAEWLNNPDSVRELRKFVQQGMVKLLLKEKSDASGLSTNKPVIRSTSRRQSLAGGPNDGSPQGLSPPMVPHLHCPGSRPTLRRA</sequence>
<dbReference type="SMART" id="SM01109">
    <property type="entry name" value="CUT"/>
    <property type="match status" value="1"/>
</dbReference>
<dbReference type="WBParaSite" id="SSLN_0000488501-mRNA-1">
    <property type="protein sequence ID" value="SSLN_0000488501-mRNA-1"/>
    <property type="gene ID" value="SSLN_0000488501"/>
</dbReference>
<evidence type="ECO:0000256" key="7">
    <source>
        <dbReference type="ARBA" id="ARBA00023163"/>
    </source>
</evidence>
<evidence type="ECO:0000256" key="5">
    <source>
        <dbReference type="ARBA" id="ARBA00023125"/>
    </source>
</evidence>
<feature type="domain" description="CUT" evidence="10">
    <location>
        <begin position="36"/>
        <end position="123"/>
    </location>
</feature>
<keyword evidence="4" id="KW-0175">Coiled coil</keyword>
<evidence type="ECO:0000256" key="4">
    <source>
        <dbReference type="ARBA" id="ARBA00023054"/>
    </source>
</evidence>
<name>A0A183SKI2_SCHSO</name>
<evidence type="ECO:0000256" key="9">
    <source>
        <dbReference type="SAM" id="MobiDB-lite"/>
    </source>
</evidence>
<evidence type="ECO:0000256" key="6">
    <source>
        <dbReference type="ARBA" id="ARBA00023155"/>
    </source>
</evidence>
<protein>
    <submittedName>
        <fullName evidence="11">CUT domain-containing protein</fullName>
    </submittedName>
</protein>
<dbReference type="SUPFAM" id="SSF47413">
    <property type="entry name" value="lambda repressor-like DNA-binding domains"/>
    <property type="match status" value="1"/>
</dbReference>
<comment type="subcellular location">
    <subcellularLocation>
        <location evidence="1">Nucleus</location>
    </subcellularLocation>
</comment>
<organism evidence="11">
    <name type="scientific">Schistocephalus solidus</name>
    <name type="common">Tapeworm</name>
    <dbReference type="NCBI Taxonomy" id="70667"/>
    <lineage>
        <taxon>Eukaryota</taxon>
        <taxon>Metazoa</taxon>
        <taxon>Spiralia</taxon>
        <taxon>Lophotrochozoa</taxon>
        <taxon>Platyhelminthes</taxon>
        <taxon>Cestoda</taxon>
        <taxon>Eucestoda</taxon>
        <taxon>Diphyllobothriidea</taxon>
        <taxon>Diphyllobothriidae</taxon>
        <taxon>Schistocephalus</taxon>
    </lineage>
</organism>
<feature type="region of interest" description="Disordered" evidence="9">
    <location>
        <begin position="23"/>
        <end position="43"/>
    </location>
</feature>
<dbReference type="GO" id="GO:0000981">
    <property type="term" value="F:DNA-binding transcription factor activity, RNA polymerase II-specific"/>
    <property type="evidence" value="ECO:0007669"/>
    <property type="project" value="TreeGrafter"/>
</dbReference>
<evidence type="ECO:0000259" key="10">
    <source>
        <dbReference type="PROSITE" id="PS51042"/>
    </source>
</evidence>
<proteinExistence type="predicted"/>
<dbReference type="Gene3D" id="1.10.260.40">
    <property type="entry name" value="lambda repressor-like DNA-binding domains"/>
    <property type="match status" value="1"/>
</dbReference>
<evidence type="ECO:0000313" key="11">
    <source>
        <dbReference type="WBParaSite" id="SSLN_0000488501-mRNA-1"/>
    </source>
</evidence>
<keyword evidence="5" id="KW-0238">DNA-binding</keyword>
<evidence type="ECO:0000256" key="3">
    <source>
        <dbReference type="ARBA" id="ARBA00023015"/>
    </source>
</evidence>
<dbReference type="GO" id="GO:0005634">
    <property type="term" value="C:nucleus"/>
    <property type="evidence" value="ECO:0007669"/>
    <property type="project" value="UniProtKB-SubCell"/>
</dbReference>
<dbReference type="GO" id="GO:0000977">
    <property type="term" value="F:RNA polymerase II transcription regulatory region sequence-specific DNA binding"/>
    <property type="evidence" value="ECO:0007669"/>
    <property type="project" value="TreeGrafter"/>
</dbReference>